<dbReference type="EMBL" id="BAAAQX010000006">
    <property type="protein sequence ID" value="GAA2207286.1"/>
    <property type="molecule type" value="Genomic_DNA"/>
</dbReference>
<name>A0ABP5P670_9ACTN</name>
<dbReference type="Pfam" id="PF25833">
    <property type="entry name" value="Fn3_SaeA_3rd"/>
    <property type="match status" value="1"/>
</dbReference>
<dbReference type="InterPro" id="IPR058692">
    <property type="entry name" value="Fn3_SaeA_2nd"/>
</dbReference>
<feature type="domain" description="Fibronectin type-III" evidence="1">
    <location>
        <begin position="403"/>
        <end position="486"/>
    </location>
</feature>
<gene>
    <name evidence="2" type="ORF">GCM10009850_027440</name>
</gene>
<organism evidence="2 3">
    <name type="scientific">Nonomuraea monospora</name>
    <dbReference type="NCBI Taxonomy" id="568818"/>
    <lineage>
        <taxon>Bacteria</taxon>
        <taxon>Bacillati</taxon>
        <taxon>Actinomycetota</taxon>
        <taxon>Actinomycetes</taxon>
        <taxon>Streptosporangiales</taxon>
        <taxon>Streptosporangiaceae</taxon>
        <taxon>Nonomuraea</taxon>
    </lineage>
</organism>
<proteinExistence type="predicted"/>
<dbReference type="Gene3D" id="2.60.40.10">
    <property type="entry name" value="Immunoglobulins"/>
    <property type="match status" value="1"/>
</dbReference>
<keyword evidence="3" id="KW-1185">Reference proteome</keyword>
<comment type="caution">
    <text evidence="2">The sequence shown here is derived from an EMBL/GenBank/DDBJ whole genome shotgun (WGS) entry which is preliminary data.</text>
</comment>
<protein>
    <recommendedName>
        <fullName evidence="1">Fibronectin type-III domain-containing protein</fullName>
    </recommendedName>
</protein>
<evidence type="ECO:0000259" key="1">
    <source>
        <dbReference type="SMART" id="SM00060"/>
    </source>
</evidence>
<evidence type="ECO:0000313" key="3">
    <source>
        <dbReference type="Proteomes" id="UP001499843"/>
    </source>
</evidence>
<dbReference type="InterPro" id="IPR003961">
    <property type="entry name" value="FN3_dom"/>
</dbReference>
<evidence type="ECO:0000313" key="2">
    <source>
        <dbReference type="EMBL" id="GAA2207286.1"/>
    </source>
</evidence>
<dbReference type="InterPro" id="IPR013783">
    <property type="entry name" value="Ig-like_fold"/>
</dbReference>
<accession>A0ABP5P670</accession>
<reference evidence="3" key="1">
    <citation type="journal article" date="2019" name="Int. J. Syst. Evol. Microbiol.">
        <title>The Global Catalogue of Microorganisms (GCM) 10K type strain sequencing project: providing services to taxonomists for standard genome sequencing and annotation.</title>
        <authorList>
            <consortium name="The Broad Institute Genomics Platform"/>
            <consortium name="The Broad Institute Genome Sequencing Center for Infectious Disease"/>
            <person name="Wu L."/>
            <person name="Ma J."/>
        </authorList>
    </citation>
    <scope>NUCLEOTIDE SEQUENCE [LARGE SCALE GENOMIC DNA]</scope>
    <source>
        <strain evidence="3">JCM 16114</strain>
    </source>
</reference>
<feature type="domain" description="Fibronectin type-III" evidence="1">
    <location>
        <begin position="495"/>
        <end position="570"/>
    </location>
</feature>
<sequence length="887" mass="94692">MTAGWRVTQVLDKDAYRREVLDPARARGNALPADLLARYALRPEEELQGDRLTEHLAEVVAYWRTVRQRQKSYAKLIDGLLVAHAKLTEQNALTWDALKAETDRQVKAATTRLAEAAVTLAGSGSRISRAALGHLVADTGGTLSEAEVRQILVEHGISIVERTWVLPDAPPWPAHRTMRNALNLLGLRLSAEVVVGTEEVRRGFRLRDGFRLAGGAPAGVALTKEKIAAVLRDSAARVRDERKAATESVLSTLKEAAGEPERLDAMLLWEVMEILRPQVAAGLPAKMISEQAAALGLVREEAEELALAMLAHEPRSAGPAYQIQEALEEGRLRAAERLLPGLAPDDPLRGRIEERGRQVAAWTGQATEELAAGCTEAAAELLDKAWRSAADDEAIGDRLRALPPPPAGDVRAGAQSSRVTVAWAPSAAHVGPVHYRVVRTIGAPASGAADGITVGETETNELVDRAPPPAEELYYTVFAGRAAGIWSAPVSAPRLTVLPEIIAPAVTAGEREVTATWRLPPGASEAIVSRLDPHVGQPTSRGGSGFADVGVTPGETYRYRVQVAYERSDGTRRLSRGVVLTGLPESAPRAVLDLTVELDGEPPAARIGWPPPAGGRVVIRAADGPPPWPRGTTLTQAEVERYGSEVPAVPAEGANGWMTIRAPLAGAYFTAVSVGAGRAVIGASARLVIVEPVRELTALRLGDTMALSWQWPVGAQLVEVTWAPAGASVEEPGAGTVTVECRRRAYEDNGCRIEIGPGAVVASVRTVAGEIRSRPVTASVPGIGPEVRYEFRRPRLSRRREAVLILTAERHCQVPPLVVVRRAGTVLPLRPEQGEVIHEVPAQELSPDSPLTLRIAVPHAAKPSRLACFVASGTADVVTLIPLPGTW</sequence>
<dbReference type="SMART" id="SM00060">
    <property type="entry name" value="FN3"/>
    <property type="match status" value="2"/>
</dbReference>
<dbReference type="Proteomes" id="UP001499843">
    <property type="component" value="Unassembled WGS sequence"/>
</dbReference>